<dbReference type="PANTHER" id="PTHR30307:SF0">
    <property type="entry name" value="S-ADENOSYLMETHIONINE:TRNA RIBOSYLTRANSFERASE-ISOMERASE"/>
    <property type="match status" value="1"/>
</dbReference>
<evidence type="ECO:0000256" key="11">
    <source>
        <dbReference type="ARBA" id="ARBA00069325"/>
    </source>
</evidence>
<evidence type="ECO:0000256" key="10">
    <source>
        <dbReference type="ARBA" id="ARBA00066503"/>
    </source>
</evidence>
<dbReference type="AlphaFoldDB" id="A0A7V0NEK1"/>
<accession>A0A7V0NEK1</accession>
<keyword evidence="7" id="KW-0671">Queuosine biosynthesis</keyword>
<dbReference type="GO" id="GO:0051075">
    <property type="term" value="F:S-adenosylmethionine:tRNA ribosyltransferase-isomerase activity"/>
    <property type="evidence" value="ECO:0007669"/>
    <property type="project" value="UniProtKB-EC"/>
</dbReference>
<name>A0A7V0NEK1_DESA2</name>
<evidence type="ECO:0000313" key="13">
    <source>
        <dbReference type="EMBL" id="HDD35303.1"/>
    </source>
</evidence>
<evidence type="ECO:0000256" key="5">
    <source>
        <dbReference type="ARBA" id="ARBA00022679"/>
    </source>
</evidence>
<dbReference type="Proteomes" id="UP000885706">
    <property type="component" value="Unassembled WGS sequence"/>
</dbReference>
<evidence type="ECO:0000256" key="2">
    <source>
        <dbReference type="ARBA" id="ARBA00004691"/>
    </source>
</evidence>
<dbReference type="GO" id="GO:0008616">
    <property type="term" value="P:tRNA queuosine(34) biosynthetic process"/>
    <property type="evidence" value="ECO:0007669"/>
    <property type="project" value="UniProtKB-KW"/>
</dbReference>
<dbReference type="InterPro" id="IPR042118">
    <property type="entry name" value="QueA_dom1"/>
</dbReference>
<dbReference type="PANTHER" id="PTHR30307">
    <property type="entry name" value="S-ADENOSYLMETHIONINE:TRNA RIBOSYLTRANSFERASE-ISOMERASE"/>
    <property type="match status" value="1"/>
</dbReference>
<comment type="catalytic activity">
    <reaction evidence="8">
        <text>7-aminomethyl-7-carbaguanosine(34) in tRNA + S-adenosyl-L-methionine = epoxyqueuosine(34) in tRNA + adenine + L-methionine + 2 H(+)</text>
        <dbReference type="Rhea" id="RHEA:32155"/>
        <dbReference type="Rhea" id="RHEA-COMP:10342"/>
        <dbReference type="Rhea" id="RHEA-COMP:18582"/>
        <dbReference type="ChEBI" id="CHEBI:15378"/>
        <dbReference type="ChEBI" id="CHEBI:16708"/>
        <dbReference type="ChEBI" id="CHEBI:57844"/>
        <dbReference type="ChEBI" id="CHEBI:59789"/>
        <dbReference type="ChEBI" id="CHEBI:82833"/>
        <dbReference type="ChEBI" id="CHEBI:194443"/>
        <dbReference type="EC" id="2.4.99.17"/>
    </reaction>
</comment>
<reference evidence="13" key="1">
    <citation type="journal article" date="2020" name="mSystems">
        <title>Genome- and Community-Level Interaction Insights into Carbon Utilization and Element Cycling Functions of Hydrothermarchaeota in Hydrothermal Sediment.</title>
        <authorList>
            <person name="Zhou Z."/>
            <person name="Liu Y."/>
            <person name="Xu W."/>
            <person name="Pan J."/>
            <person name="Luo Z.H."/>
            <person name="Li M."/>
        </authorList>
    </citation>
    <scope>NUCLEOTIDE SEQUENCE [LARGE SCALE GENOMIC DNA]</scope>
    <source>
        <strain evidence="13">HyVt-113</strain>
    </source>
</reference>
<evidence type="ECO:0000256" key="1">
    <source>
        <dbReference type="ARBA" id="ARBA00004496"/>
    </source>
</evidence>
<dbReference type="NCBIfam" id="NF001140">
    <property type="entry name" value="PRK00147.1"/>
    <property type="match status" value="1"/>
</dbReference>
<dbReference type="InterPro" id="IPR003699">
    <property type="entry name" value="QueA"/>
</dbReference>
<evidence type="ECO:0000256" key="9">
    <source>
        <dbReference type="ARBA" id="ARBA00061210"/>
    </source>
</evidence>
<gene>
    <name evidence="13" type="primary">queA</name>
    <name evidence="13" type="ORF">ENF30_00730</name>
</gene>
<protein>
    <recommendedName>
        <fullName evidence="11">S-adenosylmethionine:tRNA ribosyltransferase-isomerase</fullName>
        <ecNumber evidence="10">2.4.99.17</ecNumber>
    </recommendedName>
    <alternativeName>
        <fullName evidence="12">Queuosine biosynthesis protein QueA</fullName>
    </alternativeName>
</protein>
<proteinExistence type="inferred from homology"/>
<dbReference type="Pfam" id="PF02547">
    <property type="entry name" value="Queuosine_synth"/>
    <property type="match status" value="1"/>
</dbReference>
<comment type="similarity">
    <text evidence="9">Belongs to the QueA family.</text>
</comment>
<dbReference type="FunFam" id="3.40.1780.10:FF:000001">
    <property type="entry name" value="S-adenosylmethionine:tRNA ribosyltransferase-isomerase"/>
    <property type="match status" value="1"/>
</dbReference>
<keyword evidence="5 13" id="KW-0808">Transferase</keyword>
<dbReference type="EMBL" id="DQWQ01000035">
    <property type="protein sequence ID" value="HDD35303.1"/>
    <property type="molecule type" value="Genomic_DNA"/>
</dbReference>
<comment type="subunit">
    <text evidence="3">Monomer.</text>
</comment>
<keyword evidence="13" id="KW-0328">Glycosyltransferase</keyword>
<evidence type="ECO:0000256" key="6">
    <source>
        <dbReference type="ARBA" id="ARBA00022691"/>
    </source>
</evidence>
<feature type="non-terminal residue" evidence="13">
    <location>
        <position position="1"/>
    </location>
</feature>
<evidence type="ECO:0000256" key="12">
    <source>
        <dbReference type="ARBA" id="ARBA00076160"/>
    </source>
</evidence>
<comment type="caution">
    <text evidence="13">The sequence shown here is derived from an EMBL/GenBank/DDBJ whole genome shotgun (WGS) entry which is preliminary data.</text>
</comment>
<dbReference type="InterPro" id="IPR042119">
    <property type="entry name" value="QueA_dom2"/>
</dbReference>
<evidence type="ECO:0000256" key="4">
    <source>
        <dbReference type="ARBA" id="ARBA00022490"/>
    </source>
</evidence>
<dbReference type="Gene3D" id="3.40.1780.10">
    <property type="entry name" value="QueA-like"/>
    <property type="match status" value="1"/>
</dbReference>
<evidence type="ECO:0000256" key="3">
    <source>
        <dbReference type="ARBA" id="ARBA00011245"/>
    </source>
</evidence>
<evidence type="ECO:0000256" key="8">
    <source>
        <dbReference type="ARBA" id="ARBA00052751"/>
    </source>
</evidence>
<keyword evidence="6" id="KW-0949">S-adenosyl-L-methionine</keyword>
<dbReference type="SUPFAM" id="SSF111337">
    <property type="entry name" value="QueA-like"/>
    <property type="match status" value="1"/>
</dbReference>
<dbReference type="EC" id="2.4.99.17" evidence="10"/>
<dbReference type="InterPro" id="IPR036100">
    <property type="entry name" value="QueA_sf"/>
</dbReference>
<comment type="subcellular location">
    <subcellularLocation>
        <location evidence="1">Cytoplasm</location>
    </subcellularLocation>
</comment>
<keyword evidence="4" id="KW-0963">Cytoplasm</keyword>
<comment type="pathway">
    <text evidence="2">tRNA modification; tRNA-queuosine biosynthesis.</text>
</comment>
<evidence type="ECO:0000256" key="7">
    <source>
        <dbReference type="ARBA" id="ARBA00022785"/>
    </source>
</evidence>
<dbReference type="NCBIfam" id="TIGR00113">
    <property type="entry name" value="queA"/>
    <property type="match status" value="1"/>
</dbReference>
<dbReference type="GO" id="GO:0005737">
    <property type="term" value="C:cytoplasm"/>
    <property type="evidence" value="ECO:0007669"/>
    <property type="project" value="UniProtKB-SubCell"/>
</dbReference>
<dbReference type="Gene3D" id="2.40.10.240">
    <property type="entry name" value="QueA-like"/>
    <property type="match status" value="1"/>
</dbReference>
<sequence>KVGQYIYFENGLKAEVLGYHKGKVSLRFFSKYPFFEILKKIGHIPLPPYIKREDKTEDKKFYQTVYAAKNGSVAAPTAGLHFTEKLLKEISIKGIEIVRLTLHVGYGTFTPVKVEDIRKHKMHGEVYEISEEAAAVLNHALRCKKRIIAVGTTTTRLLEYQMTKYGKIKSEKGICDLFIYPSYKFKIVQAMITNFHLPKSTLIMLVCAFANRELIFKAYQEAIRRQYRFYSYGDAMFIF</sequence>
<organism evidence="13">
    <name type="scientific">Desulfofervidus auxilii</name>
    <dbReference type="NCBI Taxonomy" id="1621989"/>
    <lineage>
        <taxon>Bacteria</taxon>
        <taxon>Pseudomonadati</taxon>
        <taxon>Thermodesulfobacteriota</taxon>
        <taxon>Candidatus Desulfofervidia</taxon>
        <taxon>Candidatus Desulfofervidales</taxon>
        <taxon>Candidatus Desulfofervidaceae</taxon>
        <taxon>Candidatus Desulfofervidus</taxon>
    </lineage>
</organism>